<accession>A0A202EC21</accession>
<dbReference type="EMBL" id="MWPH01000001">
    <property type="protein sequence ID" value="OVE85772.1"/>
    <property type="molecule type" value="Genomic_DNA"/>
</dbReference>
<proteinExistence type="predicted"/>
<protein>
    <submittedName>
        <fullName evidence="2">Thiamine ABC transporter substrate-binding protein</fullName>
    </submittedName>
</protein>
<evidence type="ECO:0000313" key="3">
    <source>
        <dbReference type="Proteomes" id="UP000196084"/>
    </source>
</evidence>
<dbReference type="GO" id="GO:0015888">
    <property type="term" value="P:thiamine transport"/>
    <property type="evidence" value="ECO:0007669"/>
    <property type="project" value="InterPro"/>
</dbReference>
<dbReference type="Gene3D" id="3.40.190.10">
    <property type="entry name" value="Periplasmic binding protein-like II"/>
    <property type="match status" value="2"/>
</dbReference>
<dbReference type="OrthoDB" id="130870at2157"/>
<keyword evidence="1" id="KW-0732">Signal</keyword>
<organism evidence="2 3">
    <name type="scientific">Natronolimnobius baerhuensis</name>
    <dbReference type="NCBI Taxonomy" id="253108"/>
    <lineage>
        <taxon>Archaea</taxon>
        <taxon>Methanobacteriati</taxon>
        <taxon>Methanobacteriota</taxon>
        <taxon>Stenosarchaea group</taxon>
        <taxon>Halobacteria</taxon>
        <taxon>Halobacteriales</taxon>
        <taxon>Natrialbaceae</taxon>
        <taxon>Natronolimnobius</taxon>
    </lineage>
</organism>
<dbReference type="Pfam" id="PF13343">
    <property type="entry name" value="SBP_bac_6"/>
    <property type="match status" value="1"/>
</dbReference>
<sequence>MRRRTFLTSGTAIATAGLAGCSAIDIDGGNGDGNGNGNGNGGTTGSVDEDEVLTVGTYSSFVDAPSDSPGEWIKDEFEDRHDVELEWQFPEQELNYYAERHNDGQDIEAELYLGVRPQNLVRVDEHIDGDMFTTTDESVLSNAADIGDEYYFDPYDRAVPVFRSHCGIVYDGRNVEAPETFEDLLDEQYEGQIALANPQDSTTGLLFFLWSIDMFGEDDYLDYWSDLIDNDVRVLNSWDDVYTQFESEDVPVVVSYTNDRVYASRFGNDLDKHQVSTLHDQGYANMAGMARFADGTNDELAHQFMDFILEPEVQGVIAERNVTGPVNDETEPPEAYAEYAIEPDETVFFGYDELEGNLTGWLDEWEREVVGSS</sequence>
<gene>
    <name evidence="2" type="ORF">B2G88_02855</name>
</gene>
<dbReference type="RefSeq" id="WP_087713912.1">
    <property type="nucleotide sequence ID" value="NZ_MWPH01000001.1"/>
</dbReference>
<dbReference type="AlphaFoldDB" id="A0A202EC21"/>
<dbReference type="GO" id="GO:0030975">
    <property type="term" value="F:thiamine binding"/>
    <property type="evidence" value="ECO:0007669"/>
    <property type="project" value="InterPro"/>
</dbReference>
<reference evidence="2 3" key="1">
    <citation type="submission" date="2017-02" db="EMBL/GenBank/DDBJ databases">
        <title>Natronthermophilus aegyptiacus gen. nov.,sp. nov., an aerobic, extremely halophilic alkalithermophilic archaeon isolated from the athalassohaline Wadi An Natrun, Egypt.</title>
        <authorList>
            <person name="Zhao B."/>
        </authorList>
    </citation>
    <scope>NUCLEOTIDE SEQUENCE [LARGE SCALE GENOMIC DNA]</scope>
    <source>
        <strain evidence="2 3">CGMCC 1.3597</strain>
    </source>
</reference>
<dbReference type="NCBIfam" id="TIGR01254">
    <property type="entry name" value="sfuA"/>
    <property type="match status" value="1"/>
</dbReference>
<keyword evidence="3" id="KW-1185">Reference proteome</keyword>
<evidence type="ECO:0000313" key="2">
    <source>
        <dbReference type="EMBL" id="OVE85772.1"/>
    </source>
</evidence>
<dbReference type="PROSITE" id="PS51257">
    <property type="entry name" value="PROKAR_LIPOPROTEIN"/>
    <property type="match status" value="1"/>
</dbReference>
<evidence type="ECO:0000256" key="1">
    <source>
        <dbReference type="ARBA" id="ARBA00022729"/>
    </source>
</evidence>
<dbReference type="SUPFAM" id="SSF53850">
    <property type="entry name" value="Periplasmic binding protein-like II"/>
    <property type="match status" value="1"/>
</dbReference>
<dbReference type="PANTHER" id="PTHR30006">
    <property type="entry name" value="THIAMINE-BINDING PERIPLASMIC PROTEIN-RELATED"/>
    <property type="match status" value="1"/>
</dbReference>
<dbReference type="PANTHER" id="PTHR30006:SF2">
    <property type="entry name" value="ABC TRANSPORTER SUBSTRATE-BINDING PROTEIN"/>
    <property type="match status" value="1"/>
</dbReference>
<comment type="caution">
    <text evidence="2">The sequence shown here is derived from an EMBL/GenBank/DDBJ whole genome shotgun (WGS) entry which is preliminary data.</text>
</comment>
<name>A0A202EC21_9EURY</name>
<dbReference type="Proteomes" id="UP000196084">
    <property type="component" value="Unassembled WGS sequence"/>
</dbReference>
<dbReference type="InterPro" id="IPR005948">
    <property type="entry name" value="ThiB-like"/>
</dbReference>